<evidence type="ECO:0000313" key="2">
    <source>
        <dbReference type="Proteomes" id="UP000261208"/>
    </source>
</evidence>
<evidence type="ECO:0000313" key="1">
    <source>
        <dbReference type="EMBL" id="RGK43236.1"/>
    </source>
</evidence>
<proteinExistence type="predicted"/>
<reference evidence="1 2" key="1">
    <citation type="submission" date="2018-08" db="EMBL/GenBank/DDBJ databases">
        <title>A genome reference for cultivated species of the human gut microbiota.</title>
        <authorList>
            <person name="Zou Y."/>
            <person name="Xue W."/>
            <person name="Luo G."/>
        </authorList>
    </citation>
    <scope>NUCLEOTIDE SEQUENCE [LARGE SCALE GENOMIC DNA]</scope>
    <source>
        <strain evidence="1 2">TF11-11</strain>
    </source>
</reference>
<comment type="caution">
    <text evidence="1">The sequence shown here is derived from an EMBL/GenBank/DDBJ whole genome shotgun (WGS) entry which is preliminary data.</text>
</comment>
<dbReference type="AlphaFoldDB" id="A0A3E4M0S3"/>
<name>A0A3E4M0S3_9FIRM</name>
<sequence length="398" mass="45039">MQENNKTELVYLKADVEHQNLLQKQDKCDKYDYLAAVACGAIGGMVDIFFVGMPGESKLGDWTDQQVDNVVKSFAKKMGWKPNTQNTDNAKSAIGFLERKFKVNYDQRKPSDVGNVFNIAPGTHHMMSLAHSPDIVGLFFSILNQFTSTSSFIVDGQLITVKSETFELQGGNFIMKIMCGIANWFGHLMSDVAGSSGAHGRGTGIVMPFYELFGFCKFGNFSTANGRKDLSQIAMDAFTNGYDFRFGLAQAIPLVITELSIRLIWGIRRRFQYKLPLKECIPTMQHADLRVMLMVGNGTLCVMDGIDAGLRAKGNYLEFFMRLNLVAWFRFTMLVIKEVCIRVGIKDALQEQIEAFKRVNQALEQYLYELEQIDIELFEKETQKYHQLVKGLKETSNY</sequence>
<accession>A0A3E4M0S3</accession>
<protein>
    <submittedName>
        <fullName evidence="1">Uncharacterized protein</fullName>
    </submittedName>
</protein>
<dbReference type="Proteomes" id="UP000261208">
    <property type="component" value="Unassembled WGS sequence"/>
</dbReference>
<organism evidence="1 2">
    <name type="scientific">Dorea formicigenerans</name>
    <dbReference type="NCBI Taxonomy" id="39486"/>
    <lineage>
        <taxon>Bacteria</taxon>
        <taxon>Bacillati</taxon>
        <taxon>Bacillota</taxon>
        <taxon>Clostridia</taxon>
        <taxon>Lachnospirales</taxon>
        <taxon>Lachnospiraceae</taxon>
        <taxon>Dorea</taxon>
    </lineage>
</organism>
<dbReference type="RefSeq" id="WP_117650650.1">
    <property type="nucleotide sequence ID" value="NZ_QSOI01000019.1"/>
</dbReference>
<gene>
    <name evidence="1" type="ORF">DXD10_16245</name>
</gene>
<dbReference type="EMBL" id="QSQQ01000034">
    <property type="protein sequence ID" value="RGK43236.1"/>
    <property type="molecule type" value="Genomic_DNA"/>
</dbReference>